<evidence type="ECO:0000313" key="8">
    <source>
        <dbReference type="EMBL" id="RCI05723.1"/>
    </source>
</evidence>
<name>A0A367KU35_RHIST</name>
<dbReference type="PANTHER" id="PTHR23240">
    <property type="entry name" value="DNA CROSS-LINK REPAIR PROTEIN PSO2/SNM1-RELATED"/>
    <property type="match status" value="1"/>
</dbReference>
<dbReference type="AlphaFoldDB" id="A0A367KU35"/>
<dbReference type="InterPro" id="IPR036638">
    <property type="entry name" value="HLH_DNA-bd_sf"/>
</dbReference>
<dbReference type="PROSITE" id="PS50888">
    <property type="entry name" value="BHLH"/>
    <property type="match status" value="1"/>
</dbReference>
<dbReference type="PANTHER" id="PTHR23240:SF6">
    <property type="entry name" value="DNA CROSS-LINK REPAIR 1A PROTEIN"/>
    <property type="match status" value="1"/>
</dbReference>
<dbReference type="GO" id="GO:0035312">
    <property type="term" value="F:5'-3' DNA exonuclease activity"/>
    <property type="evidence" value="ECO:0007669"/>
    <property type="project" value="TreeGrafter"/>
</dbReference>
<dbReference type="Pfam" id="PF07522">
    <property type="entry name" value="DRMBL"/>
    <property type="match status" value="1"/>
</dbReference>
<accession>A0A367KU35</accession>
<proteinExistence type="inferred from homology"/>
<dbReference type="Proteomes" id="UP000253551">
    <property type="component" value="Unassembled WGS sequence"/>
</dbReference>
<organism evidence="8 9">
    <name type="scientific">Rhizopus stolonifer</name>
    <name type="common">Rhizopus nigricans</name>
    <dbReference type="NCBI Taxonomy" id="4846"/>
    <lineage>
        <taxon>Eukaryota</taxon>
        <taxon>Fungi</taxon>
        <taxon>Fungi incertae sedis</taxon>
        <taxon>Mucoromycota</taxon>
        <taxon>Mucoromycotina</taxon>
        <taxon>Mucoromycetes</taxon>
        <taxon>Mucorales</taxon>
        <taxon>Mucorineae</taxon>
        <taxon>Rhizopodaceae</taxon>
        <taxon>Rhizopus</taxon>
    </lineage>
</organism>
<dbReference type="GO" id="GO:0036297">
    <property type="term" value="P:interstrand cross-link repair"/>
    <property type="evidence" value="ECO:0007669"/>
    <property type="project" value="TreeGrafter"/>
</dbReference>
<dbReference type="GO" id="GO:0006303">
    <property type="term" value="P:double-strand break repair via nonhomologous end joining"/>
    <property type="evidence" value="ECO:0007669"/>
    <property type="project" value="TreeGrafter"/>
</dbReference>
<feature type="domain" description="BHLH" evidence="7">
    <location>
        <begin position="629"/>
        <end position="701"/>
    </location>
</feature>
<keyword evidence="4" id="KW-0234">DNA repair</keyword>
<dbReference type="CDD" id="cd16273">
    <property type="entry name" value="SNM1A-1C-like_MBL-fold"/>
    <property type="match status" value="1"/>
</dbReference>
<dbReference type="SMART" id="SM00353">
    <property type="entry name" value="HLH"/>
    <property type="match status" value="1"/>
</dbReference>
<comment type="similarity">
    <text evidence="2">Belongs to the DNA repair metallo-beta-lactamase (DRMBL) family.</text>
</comment>
<evidence type="ECO:0000313" key="9">
    <source>
        <dbReference type="Proteomes" id="UP000253551"/>
    </source>
</evidence>
<feature type="region of interest" description="Disordered" evidence="6">
    <location>
        <begin position="1"/>
        <end position="21"/>
    </location>
</feature>
<sequence length="767" mass="87293">MKIIESFQDNNRKRNGSESELEPFYKKQKTINNHISTEHCAVEATNKTALENITGRYTDGTEDSKNKNQKECPICNETFLHSDQLDFENHVNKCLDNNNKKESQSTLWTRIFEKYSVRVKGIWNAKEDSAPGLTKNDIGWFGKAGDRKTVPYYKYLAGTNLVVDAFSFGKIPGCEGYFLSHFHSDHYTNLSASWAHGPIYCSEITSRLVQKRLRVLPEFIHPLPVDKPCFIPGTDNVSVTLIDANHCPGSVMFLCAVPQDSGPDLKYLHTGDFRACSKMCSHPLLKQSDNSPIDVLYLDTTYLNPKYSFPSQTASIRLACDVVERHIHHNRHLLSDTSHLFTQKRKSGKSLAQQGNLVFVVEIAKKLKSKIFVTERKLEILSCFDDDDLNKMLTDEPKEAQVHVIPLWHILPENLEAYFRSLQPHFTQMIAFKPTGWTFRTQSSLEQDTSLDAIISTGAGDITVLNPSYDSPILKIYEIPYSEHSSFRELALFIASLDIRRIVPTVNVHNEKNRAKMGALFEKWQKEKKKRKIAVIDYPSLNHWNNSNGNGNFGPMAIHNNTVQTFNGDSSTTWFGTSLDSNTSSFGGRDLVVTPSNSTGHIIDGYSNNNDDDDYNQKSHQEVFEKRRRRRESHNSVERRRRDNINERIQELSTLLPDHLLDSVPASSNVMTVTTGQSGVNGKPINKGTILKLSVDHIKELRDQISGCKNKIKELEHLIEMAQQGNDNTQLLNTQYLNRIPRQEPMRSMQFKQQFGKLHITSTPTNK</sequence>
<protein>
    <recommendedName>
        <fullName evidence="7">BHLH domain-containing protein</fullName>
    </recommendedName>
</protein>
<reference evidence="8 9" key="1">
    <citation type="journal article" date="2018" name="G3 (Bethesda)">
        <title>Phylogenetic and Phylogenomic Definition of Rhizopus Species.</title>
        <authorList>
            <person name="Gryganskyi A.P."/>
            <person name="Golan J."/>
            <person name="Dolatabadi S."/>
            <person name="Mondo S."/>
            <person name="Robb S."/>
            <person name="Idnurm A."/>
            <person name="Muszewska A."/>
            <person name="Steczkiewicz K."/>
            <person name="Masonjones S."/>
            <person name="Liao H.L."/>
            <person name="Gajdeczka M.T."/>
            <person name="Anike F."/>
            <person name="Vuek A."/>
            <person name="Anishchenko I.M."/>
            <person name="Voigt K."/>
            <person name="de Hoog G.S."/>
            <person name="Smith M.E."/>
            <person name="Heitman J."/>
            <person name="Vilgalys R."/>
            <person name="Stajich J.E."/>
        </authorList>
    </citation>
    <scope>NUCLEOTIDE SEQUENCE [LARGE SCALE GENOMIC DNA]</scope>
    <source>
        <strain evidence="8 9">LSU 92-RS-03</strain>
    </source>
</reference>
<keyword evidence="5" id="KW-0539">Nucleus</keyword>
<comment type="caution">
    <text evidence="8">The sequence shown here is derived from an EMBL/GenBank/DDBJ whole genome shotgun (WGS) entry which is preliminary data.</text>
</comment>
<evidence type="ECO:0000256" key="2">
    <source>
        <dbReference type="ARBA" id="ARBA00010304"/>
    </source>
</evidence>
<evidence type="ECO:0000256" key="1">
    <source>
        <dbReference type="ARBA" id="ARBA00004123"/>
    </source>
</evidence>
<dbReference type="STRING" id="4846.A0A367KU35"/>
<dbReference type="Gene3D" id="3.40.50.12650">
    <property type="match status" value="1"/>
</dbReference>
<dbReference type="InterPro" id="IPR011598">
    <property type="entry name" value="bHLH_dom"/>
</dbReference>
<dbReference type="SUPFAM" id="SSF47459">
    <property type="entry name" value="HLH, helix-loop-helix DNA-binding domain"/>
    <property type="match status" value="1"/>
</dbReference>
<dbReference type="GO" id="GO:0005634">
    <property type="term" value="C:nucleus"/>
    <property type="evidence" value="ECO:0007669"/>
    <property type="project" value="UniProtKB-SubCell"/>
</dbReference>
<dbReference type="OrthoDB" id="262529at2759"/>
<feature type="compositionally biased region" description="Basic and acidic residues" evidence="6">
    <location>
        <begin position="633"/>
        <end position="642"/>
    </location>
</feature>
<evidence type="ECO:0000256" key="6">
    <source>
        <dbReference type="SAM" id="MobiDB-lite"/>
    </source>
</evidence>
<evidence type="ECO:0000256" key="3">
    <source>
        <dbReference type="ARBA" id="ARBA00022763"/>
    </source>
</evidence>
<dbReference type="Gene3D" id="3.60.15.10">
    <property type="entry name" value="Ribonuclease Z/Hydroxyacylglutathione hydrolase-like"/>
    <property type="match status" value="1"/>
</dbReference>
<comment type="subcellular location">
    <subcellularLocation>
        <location evidence="1">Nucleus</location>
    </subcellularLocation>
</comment>
<evidence type="ECO:0000256" key="5">
    <source>
        <dbReference type="ARBA" id="ARBA00023242"/>
    </source>
</evidence>
<dbReference type="EMBL" id="PJQM01000318">
    <property type="protein sequence ID" value="RCI05723.1"/>
    <property type="molecule type" value="Genomic_DNA"/>
</dbReference>
<dbReference type="GO" id="GO:0003684">
    <property type="term" value="F:damaged DNA binding"/>
    <property type="evidence" value="ECO:0007669"/>
    <property type="project" value="TreeGrafter"/>
</dbReference>
<dbReference type="SUPFAM" id="SSF56281">
    <property type="entry name" value="Metallo-hydrolase/oxidoreductase"/>
    <property type="match status" value="1"/>
</dbReference>
<feature type="region of interest" description="Disordered" evidence="6">
    <location>
        <begin position="623"/>
        <end position="642"/>
    </location>
</feature>
<gene>
    <name evidence="8" type="ORF">CU098_011600</name>
</gene>
<evidence type="ECO:0000256" key="4">
    <source>
        <dbReference type="ARBA" id="ARBA00023204"/>
    </source>
</evidence>
<dbReference type="GO" id="GO:0046983">
    <property type="term" value="F:protein dimerization activity"/>
    <property type="evidence" value="ECO:0007669"/>
    <property type="project" value="InterPro"/>
</dbReference>
<dbReference type="InterPro" id="IPR036866">
    <property type="entry name" value="RibonucZ/Hydroxyglut_hydro"/>
</dbReference>
<dbReference type="Pfam" id="PF00010">
    <property type="entry name" value="HLH"/>
    <property type="match status" value="1"/>
</dbReference>
<evidence type="ECO:0000259" key="7">
    <source>
        <dbReference type="PROSITE" id="PS50888"/>
    </source>
</evidence>
<dbReference type="Gene3D" id="4.10.280.10">
    <property type="entry name" value="Helix-loop-helix DNA-binding domain"/>
    <property type="match status" value="1"/>
</dbReference>
<dbReference type="InterPro" id="IPR011084">
    <property type="entry name" value="DRMBL"/>
</dbReference>
<keyword evidence="3" id="KW-0227">DNA damage</keyword>
<keyword evidence="9" id="KW-1185">Reference proteome</keyword>
<dbReference type="CDD" id="cd11387">
    <property type="entry name" value="bHLHzip_USF_MITF"/>
    <property type="match status" value="1"/>
</dbReference>